<evidence type="ECO:0000313" key="2">
    <source>
        <dbReference type="Proteomes" id="UP000238634"/>
    </source>
</evidence>
<reference evidence="1 2" key="2">
    <citation type="submission" date="2018-03" db="EMBL/GenBank/DDBJ databases">
        <title>The ancient ancestry and fast evolution of plastids.</title>
        <authorList>
            <person name="Moore K.R."/>
            <person name="Magnabosco C."/>
            <person name="Momper L."/>
            <person name="Gold D.A."/>
            <person name="Bosak T."/>
            <person name="Fournier G.P."/>
        </authorList>
    </citation>
    <scope>NUCLEOTIDE SEQUENCE [LARGE SCALE GENOMIC DNA]</scope>
    <source>
        <strain evidence="1 2">ULC007</strain>
    </source>
</reference>
<gene>
    <name evidence="1" type="ORF">C7B65_05895</name>
</gene>
<comment type="caution">
    <text evidence="1">The sequence shown here is derived from an EMBL/GenBank/DDBJ whole genome shotgun (WGS) entry which is preliminary data.</text>
</comment>
<dbReference type="AlphaFoldDB" id="A0A2T1DKB3"/>
<dbReference type="Proteomes" id="UP000238634">
    <property type="component" value="Unassembled WGS sequence"/>
</dbReference>
<reference evidence="1 2" key="1">
    <citation type="submission" date="2018-02" db="EMBL/GenBank/DDBJ databases">
        <authorList>
            <person name="Cohen D.B."/>
            <person name="Kent A.D."/>
        </authorList>
    </citation>
    <scope>NUCLEOTIDE SEQUENCE [LARGE SCALE GENOMIC DNA]</scope>
    <source>
        <strain evidence="1 2">ULC007</strain>
    </source>
</reference>
<dbReference type="EMBL" id="PVWG01000004">
    <property type="protein sequence ID" value="PSB20937.1"/>
    <property type="molecule type" value="Genomic_DNA"/>
</dbReference>
<dbReference type="STRING" id="1920490.GCA_001895925_03559"/>
<evidence type="ECO:0000313" key="1">
    <source>
        <dbReference type="EMBL" id="PSB20937.1"/>
    </source>
</evidence>
<accession>A0A2T1DKB3</accession>
<protein>
    <submittedName>
        <fullName evidence="1">Uncharacterized protein</fullName>
    </submittedName>
</protein>
<dbReference type="PROSITE" id="PS51257">
    <property type="entry name" value="PROKAR_LIPOPROTEIN"/>
    <property type="match status" value="1"/>
</dbReference>
<proteinExistence type="predicted"/>
<sequence length="258" mass="26679">MDVSRSTQSGGVIMNKVLWIASLGVATLVLTSCGNNRAVNNSSSPAEPVVQAPVSPAFEKPTIPAASAFLPTIPVKGMIQTTSSKARLSQISTTGRRDPFSAILPASIQLPPQKTAQSPVTPTQTSAKPAVKKLPVQVVPQTIVQAPKLPSLSPIAALPPLSIAQTPMTIAPISRTSLADAVQITGVVQIGGKAIAIIQSPQEGTARYVKPGDYIANGSVLLKRIIMSKTGEPTIVLQQNGVEVTKSVGSTGQIVSAR</sequence>
<organism evidence="1 2">
    <name type="scientific">Phormidesmis priestleyi ULC007</name>
    <dbReference type="NCBI Taxonomy" id="1920490"/>
    <lineage>
        <taxon>Bacteria</taxon>
        <taxon>Bacillati</taxon>
        <taxon>Cyanobacteriota</taxon>
        <taxon>Cyanophyceae</taxon>
        <taxon>Leptolyngbyales</taxon>
        <taxon>Leptolyngbyaceae</taxon>
        <taxon>Phormidesmis</taxon>
    </lineage>
</organism>
<name>A0A2T1DKB3_9CYAN</name>
<keyword evidence="2" id="KW-1185">Reference proteome</keyword>